<dbReference type="GO" id="GO:0008104">
    <property type="term" value="P:intracellular protein localization"/>
    <property type="evidence" value="ECO:0007669"/>
    <property type="project" value="TreeGrafter"/>
</dbReference>
<dbReference type="Pfam" id="PF02138">
    <property type="entry name" value="Beach"/>
    <property type="match status" value="1"/>
</dbReference>
<dbReference type="Proteomes" id="UP000543287">
    <property type="component" value="Unassembled WGS sequence"/>
</dbReference>
<dbReference type="FunFam" id="2.30.29.30:FF:000301">
    <property type="entry name" value="Neurobeachin-like protein 2"/>
    <property type="match status" value="1"/>
</dbReference>
<comment type="caution">
    <text evidence="4">The sequence shown here is derived from an EMBL/GenBank/DDBJ whole genome shotgun (WGS) entry which is preliminary data.</text>
</comment>
<dbReference type="InterPro" id="IPR000409">
    <property type="entry name" value="BEACH_dom"/>
</dbReference>
<dbReference type="SUPFAM" id="SSF50729">
    <property type="entry name" value="PH domain-like"/>
    <property type="match status" value="1"/>
</dbReference>
<feature type="non-terminal residue" evidence="4">
    <location>
        <position position="445"/>
    </location>
</feature>
<proteinExistence type="predicted"/>
<organism evidence="4 5">
    <name type="scientific">Dromaius novaehollandiae</name>
    <name type="common">Emu</name>
    <dbReference type="NCBI Taxonomy" id="8790"/>
    <lineage>
        <taxon>Eukaryota</taxon>
        <taxon>Metazoa</taxon>
        <taxon>Chordata</taxon>
        <taxon>Craniata</taxon>
        <taxon>Vertebrata</taxon>
        <taxon>Euteleostomi</taxon>
        <taxon>Archelosauria</taxon>
        <taxon>Archosauria</taxon>
        <taxon>Dinosauria</taxon>
        <taxon>Saurischia</taxon>
        <taxon>Theropoda</taxon>
        <taxon>Coelurosauria</taxon>
        <taxon>Aves</taxon>
        <taxon>Palaeognathae</taxon>
        <taxon>Casuariiformes</taxon>
        <taxon>Dromaiidae</taxon>
        <taxon>Dromaius</taxon>
    </lineage>
</organism>
<accession>A0A7K9ANF7</accession>
<dbReference type="EMBL" id="VWZH01000031">
    <property type="protein sequence ID" value="NXG29621.1"/>
    <property type="molecule type" value="Genomic_DNA"/>
</dbReference>
<dbReference type="SUPFAM" id="SSF81837">
    <property type="entry name" value="BEACH domain"/>
    <property type="match status" value="1"/>
</dbReference>
<dbReference type="Gene3D" id="2.30.29.30">
    <property type="entry name" value="Pleckstrin-homology domain (PH domain)/Phosphotyrosine-binding domain (PTB)"/>
    <property type="match status" value="1"/>
</dbReference>
<dbReference type="Pfam" id="PF14844">
    <property type="entry name" value="PH_BEACH"/>
    <property type="match status" value="1"/>
</dbReference>
<feature type="domain" description="BEACH" evidence="2">
    <location>
        <begin position="403"/>
        <end position="445"/>
    </location>
</feature>
<dbReference type="AlphaFoldDB" id="A0A7K9ANF7"/>
<evidence type="ECO:0000259" key="3">
    <source>
        <dbReference type="PROSITE" id="PS51783"/>
    </source>
</evidence>
<gene>
    <name evidence="4" type="primary">Nbeal2_1</name>
    <name evidence="4" type="ORF">DRONOV_R15288</name>
</gene>
<name>A0A7K9ANF7_DRONO</name>
<feature type="non-terminal residue" evidence="4">
    <location>
        <position position="1"/>
    </location>
</feature>
<feature type="domain" description="BEACH-type PH" evidence="3">
    <location>
        <begin position="290"/>
        <end position="390"/>
    </location>
</feature>
<dbReference type="InterPro" id="IPR011993">
    <property type="entry name" value="PH-like_dom_sf"/>
</dbReference>
<dbReference type="InterPro" id="IPR023362">
    <property type="entry name" value="PH-BEACH_dom"/>
</dbReference>
<dbReference type="PROSITE" id="PS51783">
    <property type="entry name" value="PH_BEACH"/>
    <property type="match status" value="1"/>
</dbReference>
<dbReference type="PANTHER" id="PTHR13743:SF111">
    <property type="entry name" value="NEUROBEACHIN-LIKE PROTEIN 2"/>
    <property type="match status" value="1"/>
</dbReference>
<dbReference type="GO" id="GO:0016020">
    <property type="term" value="C:membrane"/>
    <property type="evidence" value="ECO:0007669"/>
    <property type="project" value="TreeGrafter"/>
</dbReference>
<dbReference type="GO" id="GO:0019901">
    <property type="term" value="F:protein kinase binding"/>
    <property type="evidence" value="ECO:0007669"/>
    <property type="project" value="TreeGrafter"/>
</dbReference>
<protein>
    <submittedName>
        <fullName evidence="4">NBEL2 protein</fullName>
    </submittedName>
</protein>
<dbReference type="PANTHER" id="PTHR13743">
    <property type="entry name" value="BEIGE/BEACH-RELATED"/>
    <property type="match status" value="1"/>
</dbReference>
<evidence type="ECO:0000313" key="4">
    <source>
        <dbReference type="EMBL" id="NXG29621.1"/>
    </source>
</evidence>
<dbReference type="InterPro" id="IPR050865">
    <property type="entry name" value="BEACH_Domain"/>
</dbReference>
<evidence type="ECO:0000313" key="5">
    <source>
        <dbReference type="Proteomes" id="UP000543287"/>
    </source>
</evidence>
<evidence type="ECO:0000259" key="2">
    <source>
        <dbReference type="PROSITE" id="PS50197"/>
    </source>
</evidence>
<evidence type="ECO:0000256" key="1">
    <source>
        <dbReference type="ARBA" id="ARBA00022574"/>
    </source>
</evidence>
<dbReference type="GO" id="GO:0005829">
    <property type="term" value="C:cytosol"/>
    <property type="evidence" value="ECO:0007669"/>
    <property type="project" value="TreeGrafter"/>
</dbReference>
<dbReference type="Pfam" id="PF16057">
    <property type="entry name" value="DUF4800"/>
    <property type="match status" value="1"/>
</dbReference>
<dbReference type="InterPro" id="IPR036372">
    <property type="entry name" value="BEACH_dom_sf"/>
</dbReference>
<dbReference type="Gene3D" id="1.10.1540.10">
    <property type="entry name" value="BEACH domain"/>
    <property type="match status" value="1"/>
</dbReference>
<reference evidence="4 5" key="1">
    <citation type="submission" date="2019-09" db="EMBL/GenBank/DDBJ databases">
        <title>Bird 10,000 Genomes (B10K) Project - Family phase.</title>
        <authorList>
            <person name="Zhang G."/>
        </authorList>
    </citation>
    <scope>NUCLEOTIDE SEQUENCE [LARGE SCALE GENOMIC DNA]</scope>
    <source>
        <strain evidence="4">B10K-LSUMZ-23963</strain>
        <tissue evidence="4">Muscle</tissue>
    </source>
</reference>
<dbReference type="CDD" id="cd01201">
    <property type="entry name" value="PH_BEACH"/>
    <property type="match status" value="1"/>
</dbReference>
<dbReference type="PROSITE" id="PS50197">
    <property type="entry name" value="BEACH"/>
    <property type="match status" value="1"/>
</dbReference>
<sequence>LAYVKLHSLLQTASAPRKDTACYLLGKLETPLRRSLDAKSEAFSWLVPIIRTLMDQCYESLRLQHFLPSLPPTNGSPTFYEDFQLFCKTAEWRGFIEKHVQPTMAQFEMDTFAKSHDHMSNFWNACYDTMMSSALRRERDKAASRQMFQELVLEPSAKRAKAENARHANVLKQAANHHSTVLKQWRCLSRLLASPRSAWADRNPPETRWKLSSAETYSRMRLKLVPNLNFDQHLEASALRDNLADHLHSPAESLPLAVAKEAKVSELNDDQLAEEDLPVLDSQTEPKEQSQREKLVISEDCELITTVAVITGRLEVTTQHIYFYDGSSEKEETEEGIGYDFKRPLSHLREVHLRRYNLRRSALEFFFIDQANYFVNFKKKVRNKVYSSILGLRPPNQIYCSSRSPQELLKASGLTQKWVLREISNFEYLMQLNTIAGRTYNDLSQ</sequence>
<keyword evidence="1" id="KW-0853">WD repeat</keyword>